<dbReference type="Proteomes" id="UP000231388">
    <property type="component" value="Unassembled WGS sequence"/>
</dbReference>
<name>A0A2G9XBE4_UNCKA</name>
<comment type="caution">
    <text evidence="2">The sequence shown here is derived from an EMBL/GenBank/DDBJ whole genome shotgun (WGS) entry which is preliminary data.</text>
</comment>
<reference evidence="2 3" key="1">
    <citation type="submission" date="2017-09" db="EMBL/GenBank/DDBJ databases">
        <title>Depth-based differentiation of microbial function through sediment-hosted aquifers and enrichment of novel symbionts in the deep terrestrial subsurface.</title>
        <authorList>
            <person name="Probst A.J."/>
            <person name="Ladd B."/>
            <person name="Jarett J.K."/>
            <person name="Geller-Mcgrath D.E."/>
            <person name="Sieber C.M."/>
            <person name="Emerson J.B."/>
            <person name="Anantharaman K."/>
            <person name="Thomas B.C."/>
            <person name="Malmstrom R."/>
            <person name="Stieglmeier M."/>
            <person name="Klingl A."/>
            <person name="Woyke T."/>
            <person name="Ryan C.M."/>
            <person name="Banfield J.F."/>
        </authorList>
    </citation>
    <scope>NUCLEOTIDE SEQUENCE [LARGE SCALE GENOMIC DNA]</scope>
    <source>
        <strain evidence="2">CG23_combo_of_CG06-09_8_20_14_all_40_14</strain>
    </source>
</reference>
<sequence>MKNQNVWILILVCVFVFGLFGLWQFNLYQKLSKTGASCGGDWSYNVQCPIGSYCCSLKQGPLVGGLCKPFIFSILDIFSKTKPENIYKDTSENIPEYMSSVGMKGAKTYKTSNFTLKYPLDWKVSAKQIESYNSPTLELTKENGKEIQGGYELPQIWIGSFEIYSTSGAICANESYCEKADKISFSIKGKNYSANVFKRQLWEQGKFTGNYFYVFQIGSNSELSLIPSKPTITGQFETMVEKSEIESILSSMNY</sequence>
<evidence type="ECO:0000313" key="2">
    <source>
        <dbReference type="EMBL" id="PIP04305.1"/>
    </source>
</evidence>
<protein>
    <submittedName>
        <fullName evidence="2">Uncharacterized protein</fullName>
    </submittedName>
</protein>
<dbReference type="EMBL" id="PCQY01000036">
    <property type="protein sequence ID" value="PIP04305.1"/>
    <property type="molecule type" value="Genomic_DNA"/>
</dbReference>
<organism evidence="2 3">
    <name type="scientific">candidate division WWE3 bacterium CG23_combo_of_CG06-09_8_20_14_all_40_14</name>
    <dbReference type="NCBI Taxonomy" id="1975095"/>
    <lineage>
        <taxon>Bacteria</taxon>
        <taxon>Katanobacteria</taxon>
    </lineage>
</organism>
<keyword evidence="1" id="KW-0472">Membrane</keyword>
<evidence type="ECO:0000256" key="1">
    <source>
        <dbReference type="SAM" id="Phobius"/>
    </source>
</evidence>
<evidence type="ECO:0000313" key="3">
    <source>
        <dbReference type="Proteomes" id="UP000231388"/>
    </source>
</evidence>
<accession>A0A2G9XBE4</accession>
<dbReference type="AlphaFoldDB" id="A0A2G9XBE4"/>
<feature type="transmembrane region" description="Helical" evidence="1">
    <location>
        <begin position="6"/>
        <end position="23"/>
    </location>
</feature>
<proteinExistence type="predicted"/>
<gene>
    <name evidence="2" type="ORF">COX53_03035</name>
</gene>
<keyword evidence="1" id="KW-0812">Transmembrane</keyword>
<keyword evidence="1" id="KW-1133">Transmembrane helix</keyword>